<evidence type="ECO:0000313" key="10">
    <source>
        <dbReference type="Proteomes" id="UP000253664"/>
    </source>
</evidence>
<dbReference type="PANTHER" id="PTHR40626">
    <property type="entry name" value="MIP31509P"/>
    <property type="match status" value="1"/>
</dbReference>
<organism evidence="9 10">
    <name type="scientific">Ophiocordyceps polyrhachis-furcata BCC 54312</name>
    <dbReference type="NCBI Taxonomy" id="1330021"/>
    <lineage>
        <taxon>Eukaryota</taxon>
        <taxon>Fungi</taxon>
        <taxon>Dikarya</taxon>
        <taxon>Ascomycota</taxon>
        <taxon>Pezizomycotina</taxon>
        <taxon>Sordariomycetes</taxon>
        <taxon>Hypocreomycetidae</taxon>
        <taxon>Hypocreales</taxon>
        <taxon>Ophiocordycipitaceae</taxon>
        <taxon>Ophiocordyceps</taxon>
    </lineage>
</organism>
<dbReference type="GO" id="GO:0000785">
    <property type="term" value="C:chromatin"/>
    <property type="evidence" value="ECO:0007669"/>
    <property type="project" value="TreeGrafter"/>
</dbReference>
<dbReference type="EMBL" id="LKCN02000001">
    <property type="protein sequence ID" value="RCI16832.1"/>
    <property type="molecule type" value="Genomic_DNA"/>
</dbReference>
<evidence type="ECO:0000256" key="6">
    <source>
        <dbReference type="ARBA" id="ARBA00023242"/>
    </source>
</evidence>
<dbReference type="GO" id="GO:0000981">
    <property type="term" value="F:DNA-binding transcription factor activity, RNA polymerase II-specific"/>
    <property type="evidence" value="ECO:0007669"/>
    <property type="project" value="InterPro"/>
</dbReference>
<keyword evidence="3" id="KW-0677">Repeat</keyword>
<evidence type="ECO:0000313" key="9">
    <source>
        <dbReference type="EMBL" id="RCI16832.1"/>
    </source>
</evidence>
<dbReference type="InterPro" id="IPR051059">
    <property type="entry name" value="VerF-like"/>
</dbReference>
<dbReference type="AlphaFoldDB" id="A0A367LRH5"/>
<evidence type="ECO:0000256" key="7">
    <source>
        <dbReference type="SAM" id="MobiDB-lite"/>
    </source>
</evidence>
<feature type="region of interest" description="Disordered" evidence="7">
    <location>
        <begin position="1"/>
        <end position="66"/>
    </location>
</feature>
<keyword evidence="6" id="KW-0539">Nucleus</keyword>
<dbReference type="GO" id="GO:0005634">
    <property type="term" value="C:nucleus"/>
    <property type="evidence" value="ECO:0007669"/>
    <property type="project" value="UniProtKB-SubCell"/>
</dbReference>
<dbReference type="Pfam" id="PF04082">
    <property type="entry name" value="Fungal_trans"/>
    <property type="match status" value="1"/>
</dbReference>
<keyword evidence="10" id="KW-1185">Reference proteome</keyword>
<comment type="subcellular location">
    <subcellularLocation>
        <location evidence="1">Nucleus</location>
    </subcellularLocation>
</comment>
<feature type="domain" description="Xylanolytic transcriptional activator regulatory" evidence="8">
    <location>
        <begin position="243"/>
        <end position="501"/>
    </location>
</feature>
<keyword evidence="2" id="KW-0479">Metal-binding</keyword>
<feature type="compositionally biased region" description="Basic and acidic residues" evidence="7">
    <location>
        <begin position="7"/>
        <end position="26"/>
    </location>
</feature>
<dbReference type="Proteomes" id="UP000253664">
    <property type="component" value="Unassembled WGS sequence"/>
</dbReference>
<sequence length="802" mass="89131">MNVSDLLNRHEKLVHLNEGGNKESDRQKKKSSSSHTSSQSAGSSAARPQTLPFAVPDQPPLQPLDPHHLQQQYHHHLYPFQHSPQNQTLYHHGPAGPGPLPIAQDVHDSPKSGAANLELLSDAALGEPAATINMKPRDEESPPFCPSQEDYNASTPLRESLGTASQIASSQFREDRRTAIWSGLSDSLPSSLSFGSLDPDVHDPGGGQHRVSALEYVSIKNRIDEYSAVLPSDFIFPSRHTLTRFFDGYVFGFHEQLPMLHLPTLALVELSPELLLAILALGAQCRFESNRGYALWYAAKAVVLEQIRRRQSSDVHALLPTAAAYSPHSTRPSPSTTYRHSFASAQSERPMTQDTHREPYSPNTPQARLETIQAALLLFAVGLWGAKTITCDALSLQGTLNMLIRDEGLTDKTNPALLTDWDVWVRLEGANRTRLVAYCLFTLCTVTYDSSPQLLATELNIHLPLRARLWRAGSNWQWQQLRQSTPAAAMTTYEAVVRLFSRYKGKLDRARLSENLSSFGYYVMLHMMLQNIYLMGHLSAPFADLPFETRRRLQPDDADAMMETLQFWRWSFDHRRQLRTAETGYPANAEMAGGPLAHNMAAMVRLAYLRIQADVAPGWTLQTRDSKFVATVLSSNRSSPPRGPRLIRAVNHAVHALSTLVNAGVGYVARAKSEWGMLSSLCNFECAVLLAKWLLALSERKQSDPPVFHEEKKMLELVRVMLDETEFAVPIDPSLLETATSDGDKLRQLASAVLRVWAVMFKATDTFDLIRIFGASLDGYADAVDSRTEAAGRGEGQDGAEP</sequence>
<evidence type="ECO:0000256" key="4">
    <source>
        <dbReference type="ARBA" id="ARBA00022771"/>
    </source>
</evidence>
<keyword evidence="5" id="KW-0862">Zinc</keyword>
<proteinExistence type="predicted"/>
<feature type="compositionally biased region" description="Polar residues" evidence="7">
    <location>
        <begin position="343"/>
        <end position="353"/>
    </location>
</feature>
<feature type="compositionally biased region" description="Low complexity" evidence="7">
    <location>
        <begin position="33"/>
        <end position="46"/>
    </location>
</feature>
<evidence type="ECO:0000259" key="8">
    <source>
        <dbReference type="Pfam" id="PF04082"/>
    </source>
</evidence>
<dbReference type="STRING" id="1330021.A0A367LRH5"/>
<comment type="caution">
    <text evidence="9">The sequence shown here is derived from an EMBL/GenBank/DDBJ whole genome shotgun (WGS) entry which is preliminary data.</text>
</comment>
<gene>
    <name evidence="9" type="ORF">L249_2705</name>
</gene>
<evidence type="ECO:0000256" key="1">
    <source>
        <dbReference type="ARBA" id="ARBA00004123"/>
    </source>
</evidence>
<evidence type="ECO:0000256" key="3">
    <source>
        <dbReference type="ARBA" id="ARBA00022737"/>
    </source>
</evidence>
<dbReference type="GO" id="GO:0000978">
    <property type="term" value="F:RNA polymerase II cis-regulatory region sequence-specific DNA binding"/>
    <property type="evidence" value="ECO:0007669"/>
    <property type="project" value="InterPro"/>
</dbReference>
<feature type="compositionally biased region" description="Polar residues" evidence="7">
    <location>
        <begin position="149"/>
        <end position="158"/>
    </location>
</feature>
<name>A0A367LRH5_9HYPO</name>
<evidence type="ECO:0000256" key="2">
    <source>
        <dbReference type="ARBA" id="ARBA00022723"/>
    </source>
</evidence>
<dbReference type="PANTHER" id="PTHR40626:SF10">
    <property type="entry name" value="C2H2-TYPE DOMAIN-CONTAINING PROTEIN"/>
    <property type="match status" value="1"/>
</dbReference>
<accession>A0A367LRH5</accession>
<dbReference type="InterPro" id="IPR007219">
    <property type="entry name" value="XnlR_reg_dom"/>
</dbReference>
<dbReference type="GO" id="GO:0006351">
    <property type="term" value="P:DNA-templated transcription"/>
    <property type="evidence" value="ECO:0007669"/>
    <property type="project" value="InterPro"/>
</dbReference>
<feature type="region of interest" description="Disordered" evidence="7">
    <location>
        <begin position="135"/>
        <end position="158"/>
    </location>
</feature>
<feature type="region of interest" description="Disordered" evidence="7">
    <location>
        <begin position="325"/>
        <end position="363"/>
    </location>
</feature>
<protein>
    <recommendedName>
        <fullName evidence="8">Xylanolytic transcriptional activator regulatory domain-containing protein</fullName>
    </recommendedName>
</protein>
<dbReference type="GO" id="GO:0008270">
    <property type="term" value="F:zinc ion binding"/>
    <property type="evidence" value="ECO:0007669"/>
    <property type="project" value="UniProtKB-KW"/>
</dbReference>
<feature type="compositionally biased region" description="Low complexity" evidence="7">
    <location>
        <begin position="325"/>
        <end position="341"/>
    </location>
</feature>
<keyword evidence="4" id="KW-0863">Zinc-finger</keyword>
<reference evidence="9 10" key="1">
    <citation type="journal article" date="2015" name="BMC Genomics">
        <title>Insights from the genome of Ophiocordyceps polyrhachis-furcata to pathogenicity and host specificity in insect fungi.</title>
        <authorList>
            <person name="Wichadakul D."/>
            <person name="Kobmoo N."/>
            <person name="Ingsriswang S."/>
            <person name="Tangphatsornruang S."/>
            <person name="Chantasingh D."/>
            <person name="Luangsa-ard J.J."/>
            <person name="Eurwilaichitr L."/>
        </authorList>
    </citation>
    <scope>NUCLEOTIDE SEQUENCE [LARGE SCALE GENOMIC DNA]</scope>
    <source>
        <strain evidence="9 10">BCC 54312</strain>
    </source>
</reference>
<evidence type="ECO:0000256" key="5">
    <source>
        <dbReference type="ARBA" id="ARBA00022833"/>
    </source>
</evidence>
<dbReference type="OrthoDB" id="654211at2759"/>